<dbReference type="Gene3D" id="3.40.50.11040">
    <property type="match status" value="1"/>
</dbReference>
<name>A0AAD1TIT9_PELCU</name>
<accession>A0AAD1TIT9</accession>
<dbReference type="GO" id="GO:0000049">
    <property type="term" value="F:tRNA binding"/>
    <property type="evidence" value="ECO:0007669"/>
    <property type="project" value="TreeGrafter"/>
</dbReference>
<evidence type="ECO:0000259" key="1">
    <source>
        <dbReference type="Pfam" id="PF08351"/>
    </source>
</evidence>
<dbReference type="GO" id="GO:0005730">
    <property type="term" value="C:nucleolus"/>
    <property type="evidence" value="ECO:0007669"/>
    <property type="project" value="TreeGrafter"/>
</dbReference>
<dbReference type="Pfam" id="PF08351">
    <property type="entry name" value="TmcA_N"/>
    <property type="match status" value="1"/>
</dbReference>
<dbReference type="InterPro" id="IPR013562">
    <property type="entry name" value="TmcA/NAT10_N"/>
</dbReference>
<reference evidence="2" key="1">
    <citation type="submission" date="2022-03" db="EMBL/GenBank/DDBJ databases">
        <authorList>
            <person name="Alioto T."/>
            <person name="Alioto T."/>
            <person name="Gomez Garrido J."/>
        </authorList>
    </citation>
    <scope>NUCLEOTIDE SEQUENCE</scope>
</reference>
<dbReference type="PANTHER" id="PTHR10925:SF5">
    <property type="entry name" value="RNA CYTIDINE ACETYLTRANSFERASE"/>
    <property type="match status" value="1"/>
</dbReference>
<dbReference type="AlphaFoldDB" id="A0AAD1TIT9"/>
<dbReference type="EMBL" id="OW240923">
    <property type="protein sequence ID" value="CAH2325812.1"/>
    <property type="molecule type" value="Genomic_DNA"/>
</dbReference>
<feature type="domain" description="TmcA/NAT10 N-terminal" evidence="1">
    <location>
        <begin position="8"/>
        <end position="162"/>
    </location>
</feature>
<gene>
    <name evidence="2" type="ORF">PECUL_23A037407</name>
</gene>
<dbReference type="GO" id="GO:1990883">
    <property type="term" value="F:18S rRNA cytidine N-acetyltransferase activity"/>
    <property type="evidence" value="ECO:0007669"/>
    <property type="project" value="TreeGrafter"/>
</dbReference>
<dbReference type="PANTHER" id="PTHR10925">
    <property type="entry name" value="N-ACETYLTRANSFERASE 10"/>
    <property type="match status" value="1"/>
</dbReference>
<dbReference type="Proteomes" id="UP001295444">
    <property type="component" value="Chromosome 12"/>
</dbReference>
<proteinExistence type="predicted"/>
<evidence type="ECO:0000313" key="3">
    <source>
        <dbReference type="Proteomes" id="UP001295444"/>
    </source>
</evidence>
<protein>
    <submittedName>
        <fullName evidence="2">RNA cytidine acetyltransferase</fullName>
    </submittedName>
</protein>
<dbReference type="InterPro" id="IPR032672">
    <property type="entry name" value="TmcA/NAT10/Kre33"/>
</dbReference>
<sequence length="185" mass="21416">MQRKKIDNRIRVLIENGVSEKHRNLFVIVGDHGKDQVVILHHMLSKATIRARPSVLWCYKKELGFSSHRKKQMRKLQKRIKSGLLNVKEDDPFELFIASTNIRYCYYNETHKILGNTYGMCVLQDFEALTPNLLARTVETVEGGGIVVILLRTMSSLKQLYTMTMVSMERERRTICCTPVCKLLS</sequence>
<dbReference type="GO" id="GO:1904812">
    <property type="term" value="P:rRNA acetylation involved in maturation of SSU-rRNA"/>
    <property type="evidence" value="ECO:0007669"/>
    <property type="project" value="TreeGrafter"/>
</dbReference>
<keyword evidence="3" id="KW-1185">Reference proteome</keyword>
<organism evidence="2 3">
    <name type="scientific">Pelobates cultripes</name>
    <name type="common">Western spadefoot toad</name>
    <dbReference type="NCBI Taxonomy" id="61616"/>
    <lineage>
        <taxon>Eukaryota</taxon>
        <taxon>Metazoa</taxon>
        <taxon>Chordata</taxon>
        <taxon>Craniata</taxon>
        <taxon>Vertebrata</taxon>
        <taxon>Euteleostomi</taxon>
        <taxon>Amphibia</taxon>
        <taxon>Batrachia</taxon>
        <taxon>Anura</taxon>
        <taxon>Pelobatoidea</taxon>
        <taxon>Pelobatidae</taxon>
        <taxon>Pelobates</taxon>
    </lineage>
</organism>
<evidence type="ECO:0000313" key="2">
    <source>
        <dbReference type="EMBL" id="CAH2325812.1"/>
    </source>
</evidence>
<dbReference type="GO" id="GO:0030686">
    <property type="term" value="C:90S preribosome"/>
    <property type="evidence" value="ECO:0007669"/>
    <property type="project" value="TreeGrafter"/>
</dbReference>